<name>A0A919EQK5_9GAMM</name>
<reference evidence="1" key="1">
    <citation type="journal article" date="2014" name="Int. J. Syst. Evol. Microbiol.">
        <title>Complete genome sequence of Corynebacterium casei LMG S-19264T (=DSM 44701T), isolated from a smear-ripened cheese.</title>
        <authorList>
            <consortium name="US DOE Joint Genome Institute (JGI-PGF)"/>
            <person name="Walter F."/>
            <person name="Albersmeier A."/>
            <person name="Kalinowski J."/>
            <person name="Ruckert C."/>
        </authorList>
    </citation>
    <scope>NUCLEOTIDE SEQUENCE</scope>
    <source>
        <strain evidence="1">KCTC 42731</strain>
    </source>
</reference>
<accession>A0A919EQK5</accession>
<organism evidence="1 2">
    <name type="scientific">Thalassotalea marina</name>
    <dbReference type="NCBI Taxonomy" id="1673741"/>
    <lineage>
        <taxon>Bacteria</taxon>
        <taxon>Pseudomonadati</taxon>
        <taxon>Pseudomonadota</taxon>
        <taxon>Gammaproteobacteria</taxon>
        <taxon>Alteromonadales</taxon>
        <taxon>Colwelliaceae</taxon>
        <taxon>Thalassotalea</taxon>
    </lineage>
</organism>
<gene>
    <name evidence="1" type="ORF">GCM10017161_42070</name>
</gene>
<evidence type="ECO:0000313" key="1">
    <source>
        <dbReference type="EMBL" id="GHG07886.1"/>
    </source>
</evidence>
<proteinExistence type="predicted"/>
<evidence type="ECO:0000313" key="2">
    <source>
        <dbReference type="Proteomes" id="UP000623842"/>
    </source>
</evidence>
<protein>
    <submittedName>
        <fullName evidence="1">Uncharacterized protein</fullName>
    </submittedName>
</protein>
<keyword evidence="2" id="KW-1185">Reference proteome</keyword>
<dbReference type="EMBL" id="BNCK01000016">
    <property type="protein sequence ID" value="GHG07886.1"/>
    <property type="molecule type" value="Genomic_DNA"/>
</dbReference>
<dbReference type="Proteomes" id="UP000623842">
    <property type="component" value="Unassembled WGS sequence"/>
</dbReference>
<comment type="caution">
    <text evidence="1">The sequence shown here is derived from an EMBL/GenBank/DDBJ whole genome shotgun (WGS) entry which is preliminary data.</text>
</comment>
<dbReference type="RefSeq" id="WP_189774867.1">
    <property type="nucleotide sequence ID" value="NZ_BNCK01000016.1"/>
</dbReference>
<dbReference type="AlphaFoldDB" id="A0A919EQK5"/>
<reference evidence="1" key="2">
    <citation type="submission" date="2020-09" db="EMBL/GenBank/DDBJ databases">
        <authorList>
            <person name="Sun Q."/>
            <person name="Kim S."/>
        </authorList>
    </citation>
    <scope>NUCLEOTIDE SEQUENCE</scope>
    <source>
        <strain evidence="1">KCTC 42731</strain>
    </source>
</reference>
<sequence length="63" mass="7220">MIGERFLAPINRADTVEGIVTSYNEDSGFVTLITDDGESWKGYEYQLETITPLEYKNERSELN</sequence>